<evidence type="ECO:0000313" key="2">
    <source>
        <dbReference type="Proteomes" id="UP000290289"/>
    </source>
</evidence>
<evidence type="ECO:0000313" key="1">
    <source>
        <dbReference type="EMBL" id="RXI07566.1"/>
    </source>
</evidence>
<comment type="caution">
    <text evidence="1">The sequence shown here is derived from an EMBL/GenBank/DDBJ whole genome shotgun (WGS) entry which is preliminary data.</text>
</comment>
<sequence length="167" mass="18861">MARNKECGNHPPTLKSRCMLTNWVILRMLDNESISCLSNSLLNGNWEAYPFLANAWDLGESFQDCCWSWVPRSANMAVDSLASFGNLEMCNVVWVNRPPSSLVFVLNNDGNKEETEEITMGFLLGLTWAHVRLCSYSSFDVTTADNNHLLGPLVLACRDLLLRPWQC</sequence>
<accession>A0A498KJH1</accession>
<name>A0A498KJH1_MALDO</name>
<evidence type="ECO:0008006" key="3">
    <source>
        <dbReference type="Google" id="ProtNLM"/>
    </source>
</evidence>
<dbReference type="AlphaFoldDB" id="A0A498KJH1"/>
<organism evidence="1 2">
    <name type="scientific">Malus domestica</name>
    <name type="common">Apple</name>
    <name type="synonym">Pyrus malus</name>
    <dbReference type="NCBI Taxonomy" id="3750"/>
    <lineage>
        <taxon>Eukaryota</taxon>
        <taxon>Viridiplantae</taxon>
        <taxon>Streptophyta</taxon>
        <taxon>Embryophyta</taxon>
        <taxon>Tracheophyta</taxon>
        <taxon>Spermatophyta</taxon>
        <taxon>Magnoliopsida</taxon>
        <taxon>eudicotyledons</taxon>
        <taxon>Gunneridae</taxon>
        <taxon>Pentapetalae</taxon>
        <taxon>rosids</taxon>
        <taxon>fabids</taxon>
        <taxon>Rosales</taxon>
        <taxon>Rosaceae</taxon>
        <taxon>Amygdaloideae</taxon>
        <taxon>Maleae</taxon>
        <taxon>Malus</taxon>
    </lineage>
</organism>
<reference evidence="1 2" key="1">
    <citation type="submission" date="2018-10" db="EMBL/GenBank/DDBJ databases">
        <title>A high-quality apple genome assembly.</title>
        <authorList>
            <person name="Hu J."/>
        </authorList>
    </citation>
    <scope>NUCLEOTIDE SEQUENCE [LARGE SCALE GENOMIC DNA]</scope>
    <source>
        <strain evidence="2">cv. HFTH1</strain>
        <tissue evidence="1">Young leaf</tissue>
    </source>
</reference>
<gene>
    <name evidence="1" type="ORF">DVH24_005339</name>
</gene>
<dbReference type="Proteomes" id="UP000290289">
    <property type="component" value="Chromosome 1"/>
</dbReference>
<dbReference type="EMBL" id="RDQH01000327">
    <property type="protein sequence ID" value="RXI07566.1"/>
    <property type="molecule type" value="Genomic_DNA"/>
</dbReference>
<protein>
    <recommendedName>
        <fullName evidence="3">RNase H type-1 domain-containing protein</fullName>
    </recommendedName>
</protein>
<keyword evidence="2" id="KW-1185">Reference proteome</keyword>
<proteinExistence type="predicted"/>